<dbReference type="Pfam" id="PF00198">
    <property type="entry name" value="2-oxoacid_dh"/>
    <property type="match status" value="1"/>
</dbReference>
<dbReference type="PANTHER" id="PTHR43178">
    <property type="entry name" value="DIHYDROLIPOAMIDE ACETYLTRANSFERASE COMPONENT OF PYRUVATE DEHYDROGENASE COMPLEX"/>
    <property type="match status" value="1"/>
</dbReference>
<evidence type="ECO:0000313" key="7">
    <source>
        <dbReference type="Proteomes" id="UP001183535"/>
    </source>
</evidence>
<feature type="region of interest" description="Disordered" evidence="4">
    <location>
        <begin position="248"/>
        <end position="297"/>
    </location>
</feature>
<sequence length="297" mass="31481">MNAAPLAPERRPTFYFLDHIKSFSPVFLDTEVDMTAVLRHRADARAGGQHYSLVSYVVHAAGRVLARHPEANAAIRGSFAPKVARFSGVSGKVTFDKTVNGRRVVLSTVLPDVHEAAQADIQRQIETIRDGDPETMPQLAKIRALRKLPVPLGRLVFRTGIRGLTRRPQLVGTFAVTSLGHSAVDSFHSVGGTTVTLGVGRMSDRPVVRDGAVTIAPMMRLSLAFDHRVIDGAEAADVLTDLKTRLEEFGSDTPEPTATAATTPEPATTGATTTGSAATGSAVTDGTATAEDVPVAP</sequence>
<gene>
    <name evidence="6" type="ORF">RM877_12095</name>
</gene>
<organism evidence="6 7">
    <name type="scientific">Streptomyces doudnae</name>
    <dbReference type="NCBI Taxonomy" id="3075536"/>
    <lineage>
        <taxon>Bacteria</taxon>
        <taxon>Bacillati</taxon>
        <taxon>Actinomycetota</taxon>
        <taxon>Actinomycetes</taxon>
        <taxon>Kitasatosporales</taxon>
        <taxon>Streptomycetaceae</taxon>
        <taxon>Streptomyces</taxon>
    </lineage>
</organism>
<evidence type="ECO:0000313" key="6">
    <source>
        <dbReference type="EMBL" id="MDT0435421.1"/>
    </source>
</evidence>
<dbReference type="InterPro" id="IPR050743">
    <property type="entry name" value="2-oxoacid_DH_E2_comp"/>
</dbReference>
<dbReference type="GO" id="GO:0016746">
    <property type="term" value="F:acyltransferase activity"/>
    <property type="evidence" value="ECO:0007669"/>
    <property type="project" value="UniProtKB-KW"/>
</dbReference>
<dbReference type="SUPFAM" id="SSF52777">
    <property type="entry name" value="CoA-dependent acyltransferases"/>
    <property type="match status" value="1"/>
</dbReference>
<dbReference type="EMBL" id="JAVRES010000004">
    <property type="protein sequence ID" value="MDT0435421.1"/>
    <property type="molecule type" value="Genomic_DNA"/>
</dbReference>
<dbReference type="Gene3D" id="3.30.559.10">
    <property type="entry name" value="Chloramphenicol acetyltransferase-like domain"/>
    <property type="match status" value="1"/>
</dbReference>
<dbReference type="Proteomes" id="UP001183535">
    <property type="component" value="Unassembled WGS sequence"/>
</dbReference>
<keyword evidence="3" id="KW-0012">Acyltransferase</keyword>
<dbReference type="RefSeq" id="WP_256089354.1">
    <property type="nucleotide sequence ID" value="NZ_JAVRES010000004.1"/>
</dbReference>
<evidence type="ECO:0000256" key="1">
    <source>
        <dbReference type="ARBA" id="ARBA00001938"/>
    </source>
</evidence>
<dbReference type="AlphaFoldDB" id="A0ABD5EL91"/>
<evidence type="ECO:0000259" key="5">
    <source>
        <dbReference type="Pfam" id="PF00198"/>
    </source>
</evidence>
<dbReference type="InterPro" id="IPR001078">
    <property type="entry name" value="2-oxoacid_DH_actylTfrase"/>
</dbReference>
<protein>
    <submittedName>
        <fullName evidence="6">2-oxo acid dehydrogenase subunit E2</fullName>
    </submittedName>
</protein>
<dbReference type="PANTHER" id="PTHR43178:SF5">
    <property type="entry name" value="LIPOAMIDE ACYLTRANSFERASE COMPONENT OF BRANCHED-CHAIN ALPHA-KETO ACID DEHYDROGENASE COMPLEX, MITOCHONDRIAL"/>
    <property type="match status" value="1"/>
</dbReference>
<evidence type="ECO:0000256" key="2">
    <source>
        <dbReference type="ARBA" id="ARBA00022679"/>
    </source>
</evidence>
<reference evidence="7" key="1">
    <citation type="submission" date="2023-07" db="EMBL/GenBank/DDBJ databases">
        <title>30 novel species of actinomycetes from the DSMZ collection.</title>
        <authorList>
            <person name="Nouioui I."/>
        </authorList>
    </citation>
    <scope>NUCLEOTIDE SEQUENCE [LARGE SCALE GENOMIC DNA]</scope>
    <source>
        <strain evidence="7">DSM 41981</strain>
    </source>
</reference>
<feature type="domain" description="2-oxoacid dehydrogenase acyltransferase catalytic" evidence="5">
    <location>
        <begin position="172"/>
        <end position="249"/>
    </location>
</feature>
<evidence type="ECO:0000256" key="4">
    <source>
        <dbReference type="SAM" id="MobiDB-lite"/>
    </source>
</evidence>
<comment type="caution">
    <text evidence="6">The sequence shown here is derived from an EMBL/GenBank/DDBJ whole genome shotgun (WGS) entry which is preliminary data.</text>
</comment>
<accession>A0ABD5EL91</accession>
<proteinExistence type="predicted"/>
<feature type="compositionally biased region" description="Low complexity" evidence="4">
    <location>
        <begin position="252"/>
        <end position="290"/>
    </location>
</feature>
<evidence type="ECO:0000256" key="3">
    <source>
        <dbReference type="ARBA" id="ARBA00023315"/>
    </source>
</evidence>
<keyword evidence="7" id="KW-1185">Reference proteome</keyword>
<keyword evidence="2" id="KW-0808">Transferase</keyword>
<comment type="cofactor">
    <cofactor evidence="1">
        <name>(R)-lipoate</name>
        <dbReference type="ChEBI" id="CHEBI:83088"/>
    </cofactor>
</comment>
<dbReference type="InterPro" id="IPR023213">
    <property type="entry name" value="CAT-like_dom_sf"/>
</dbReference>
<name>A0ABD5EL91_9ACTN</name>